<dbReference type="Proteomes" id="UP000193218">
    <property type="component" value="Unassembled WGS sequence"/>
</dbReference>
<dbReference type="PANTHER" id="PTHR23501:SF87">
    <property type="entry name" value="SIDEROPHORE IRON TRANSPORTER 2"/>
    <property type="match status" value="1"/>
</dbReference>
<feature type="transmembrane region" description="Helical" evidence="8">
    <location>
        <begin position="543"/>
        <end position="566"/>
    </location>
</feature>
<dbReference type="GO" id="GO:0022857">
    <property type="term" value="F:transmembrane transporter activity"/>
    <property type="evidence" value="ECO:0007669"/>
    <property type="project" value="InterPro"/>
</dbReference>
<keyword evidence="6" id="KW-0406">Ion transport</keyword>
<feature type="transmembrane region" description="Helical" evidence="8">
    <location>
        <begin position="303"/>
        <end position="323"/>
    </location>
</feature>
<dbReference type="GO" id="GO:0005886">
    <property type="term" value="C:plasma membrane"/>
    <property type="evidence" value="ECO:0007669"/>
    <property type="project" value="TreeGrafter"/>
</dbReference>
<reference evidence="10 11" key="1">
    <citation type="submission" date="2017-03" db="EMBL/GenBank/DDBJ databases">
        <title>Widespread Adenine N6-methylation of Active Genes in Fungi.</title>
        <authorList>
            <consortium name="DOE Joint Genome Institute"/>
            <person name="Mondo S.J."/>
            <person name="Dannebaum R.O."/>
            <person name="Kuo R.C."/>
            <person name="Louie K.B."/>
            <person name="Bewick A.J."/>
            <person name="Labutti K."/>
            <person name="Haridas S."/>
            <person name="Kuo A."/>
            <person name="Salamov A."/>
            <person name="Ahrendt S.R."/>
            <person name="Lau R."/>
            <person name="Bowen B.P."/>
            <person name="Lipzen A."/>
            <person name="Sullivan W."/>
            <person name="Andreopoulos W.B."/>
            <person name="Clum A."/>
            <person name="Lindquist E."/>
            <person name="Daum C."/>
            <person name="Northen T.R."/>
            <person name="Ramamoorthy G."/>
            <person name="Schmitz R.J."/>
            <person name="Gryganskyi A."/>
            <person name="Culley D."/>
            <person name="Magnuson J."/>
            <person name="James T.Y."/>
            <person name="O'Malley M.A."/>
            <person name="Stajich J.E."/>
            <person name="Spatafora J.W."/>
            <person name="Visel A."/>
            <person name="Grigoriev I.V."/>
        </authorList>
    </citation>
    <scope>NUCLEOTIDE SEQUENCE [LARGE SCALE GENOMIC DNA]</scope>
    <source>
        <strain evidence="10 11">NRRL Y-17943</strain>
    </source>
</reference>
<feature type="transmembrane region" description="Helical" evidence="8">
    <location>
        <begin position="182"/>
        <end position="202"/>
    </location>
</feature>
<evidence type="ECO:0000256" key="1">
    <source>
        <dbReference type="ARBA" id="ARBA00004141"/>
    </source>
</evidence>
<dbReference type="GeneID" id="33554539"/>
<keyword evidence="11" id="KW-1185">Reference proteome</keyword>
<comment type="similarity">
    <text evidence="2">Belongs to the major facilitator superfamily.</text>
</comment>
<feature type="transmembrane region" description="Helical" evidence="8">
    <location>
        <begin position="335"/>
        <end position="357"/>
    </location>
</feature>
<feature type="transmembrane region" description="Helical" evidence="8">
    <location>
        <begin position="377"/>
        <end position="400"/>
    </location>
</feature>
<protein>
    <submittedName>
        <fullName evidence="10">Major facilitator superfamily domain-containing protein</fullName>
    </submittedName>
</protein>
<dbReference type="AlphaFoldDB" id="A0A1Y1UHQ5"/>
<dbReference type="SUPFAM" id="SSF103473">
    <property type="entry name" value="MFS general substrate transporter"/>
    <property type="match status" value="1"/>
</dbReference>
<evidence type="ECO:0000256" key="5">
    <source>
        <dbReference type="ARBA" id="ARBA00022989"/>
    </source>
</evidence>
<feature type="transmembrane region" description="Helical" evidence="8">
    <location>
        <begin position="52"/>
        <end position="69"/>
    </location>
</feature>
<keyword evidence="4 8" id="KW-0812">Transmembrane</keyword>
<comment type="caution">
    <text evidence="10">The sequence shown here is derived from an EMBL/GenBank/DDBJ whole genome shotgun (WGS) entry which is preliminary data.</text>
</comment>
<evidence type="ECO:0000256" key="4">
    <source>
        <dbReference type="ARBA" id="ARBA00022692"/>
    </source>
</evidence>
<evidence type="ECO:0000259" key="9">
    <source>
        <dbReference type="PROSITE" id="PS50850"/>
    </source>
</evidence>
<dbReference type="GO" id="GO:0006811">
    <property type="term" value="P:monoatomic ion transport"/>
    <property type="evidence" value="ECO:0007669"/>
    <property type="project" value="UniProtKB-KW"/>
</dbReference>
<feature type="transmembrane region" description="Helical" evidence="8">
    <location>
        <begin position="121"/>
        <end position="138"/>
    </location>
</feature>
<organism evidence="10 11">
    <name type="scientific">Kockovaella imperatae</name>
    <dbReference type="NCBI Taxonomy" id="4999"/>
    <lineage>
        <taxon>Eukaryota</taxon>
        <taxon>Fungi</taxon>
        <taxon>Dikarya</taxon>
        <taxon>Basidiomycota</taxon>
        <taxon>Agaricomycotina</taxon>
        <taxon>Tremellomycetes</taxon>
        <taxon>Tremellales</taxon>
        <taxon>Cuniculitremaceae</taxon>
        <taxon>Kockovaella</taxon>
    </lineage>
</organism>
<dbReference type="EMBL" id="NBSH01000006">
    <property type="protein sequence ID" value="ORX37004.1"/>
    <property type="molecule type" value="Genomic_DNA"/>
</dbReference>
<evidence type="ECO:0000256" key="8">
    <source>
        <dbReference type="SAM" id="Phobius"/>
    </source>
</evidence>
<dbReference type="InterPro" id="IPR036259">
    <property type="entry name" value="MFS_trans_sf"/>
</dbReference>
<name>A0A1Y1UHQ5_9TREE</name>
<evidence type="ECO:0000313" key="10">
    <source>
        <dbReference type="EMBL" id="ORX37004.1"/>
    </source>
</evidence>
<dbReference type="InParanoid" id="A0A1Y1UHQ5"/>
<keyword evidence="7 8" id="KW-0472">Membrane</keyword>
<dbReference type="Pfam" id="PF07690">
    <property type="entry name" value="MFS_1"/>
    <property type="match status" value="1"/>
</dbReference>
<dbReference type="InterPro" id="IPR011701">
    <property type="entry name" value="MFS"/>
</dbReference>
<dbReference type="RefSeq" id="XP_021871042.1">
    <property type="nucleotide sequence ID" value="XM_022012731.1"/>
</dbReference>
<dbReference type="OrthoDB" id="2241241at2759"/>
<gene>
    <name evidence="10" type="ORF">BD324DRAFT_421275</name>
</gene>
<dbReference type="PROSITE" id="PS50850">
    <property type="entry name" value="MFS"/>
    <property type="match status" value="1"/>
</dbReference>
<dbReference type="FunFam" id="1.20.1250.20:FF:000197">
    <property type="entry name" value="Siderophore iron transporter 1"/>
    <property type="match status" value="1"/>
</dbReference>
<accession>A0A1Y1UHQ5</accession>
<dbReference type="InterPro" id="IPR020846">
    <property type="entry name" value="MFS_dom"/>
</dbReference>
<comment type="subcellular location">
    <subcellularLocation>
        <location evidence="1">Membrane</location>
        <topology evidence="1">Multi-pass membrane protein</topology>
    </subcellularLocation>
</comment>
<keyword evidence="3" id="KW-0813">Transport</keyword>
<feature type="transmembrane region" description="Helical" evidence="8">
    <location>
        <begin position="89"/>
        <end position="109"/>
    </location>
</feature>
<evidence type="ECO:0000313" key="11">
    <source>
        <dbReference type="Proteomes" id="UP000193218"/>
    </source>
</evidence>
<dbReference type="PANTHER" id="PTHR23501">
    <property type="entry name" value="MAJOR FACILITATOR SUPERFAMILY"/>
    <property type="match status" value="1"/>
</dbReference>
<feature type="transmembrane region" description="Helical" evidence="8">
    <location>
        <begin position="150"/>
        <end position="170"/>
    </location>
</feature>
<feature type="transmembrane region" description="Helical" evidence="8">
    <location>
        <begin position="261"/>
        <end position="281"/>
    </location>
</feature>
<evidence type="ECO:0000256" key="7">
    <source>
        <dbReference type="ARBA" id="ARBA00023136"/>
    </source>
</evidence>
<proteinExistence type="inferred from homology"/>
<feature type="transmembrane region" description="Helical" evidence="8">
    <location>
        <begin position="407"/>
        <end position="426"/>
    </location>
</feature>
<evidence type="ECO:0000256" key="3">
    <source>
        <dbReference type="ARBA" id="ARBA00022448"/>
    </source>
</evidence>
<feature type="domain" description="Major facilitator superfamily (MFS) profile" evidence="9">
    <location>
        <begin position="56"/>
        <end position="570"/>
    </location>
</feature>
<keyword evidence="5 8" id="KW-1133">Transmembrane helix</keyword>
<evidence type="ECO:0000256" key="6">
    <source>
        <dbReference type="ARBA" id="ARBA00023065"/>
    </source>
</evidence>
<evidence type="ECO:0000256" key="2">
    <source>
        <dbReference type="ARBA" id="ARBA00008335"/>
    </source>
</evidence>
<sequence>MSRCGEEKIVETPVTELAARAPWEDDKVSAVEVRVDGAAKLEAVHQAWDKKLQWAVFIGIALSAYIYSLDGVTTWQYLSYATSTVLKQSLSGTISTAQAIIIAIGKPLMAKLADVMGRAETMLLVAVLYVLGYILIATAHSIGQIAAGEIIYAFGYTGLQMLQQIIIADLTSLRWRGLATSLLTAPFIINNFVAGAIAQGVLPNWRLGYGMFAILVPVCLTPIIGVLFYSQYFAKKTSRSPAASSVVDHRVIRLALADMDFIGLILVGASLALILLPLGLAPEASKGWKTPSMVSKYMSHPEIQPAMIAVGALLFPAFLLYEWKIPKKPVLPMRWLRQSAILGACLIGFFDFISFYLQYTYLYSYIFVTENWSFLDLSYFSATQSLSLTAFGILGGIIMWASRRLKWLLLAGVCLRLLGVGLMLYARGPHGNTASLVLCQVIQGMGGGFAATCIQVAAQAAVSHADVATVTAILLLLTEVGNSVGSAISTAVWTSTMPREIAKHVPSTNNTLLYELYEDMEAVVLYPLGSPVREGVISAYQSVMLRLCLASVIISILPIVACVFLIKDIRLTRAQNDVEGTDLSGEVI</sequence>
<dbReference type="Gene3D" id="1.20.1250.20">
    <property type="entry name" value="MFS general substrate transporter like domains"/>
    <property type="match status" value="2"/>
</dbReference>
<feature type="transmembrane region" description="Helical" evidence="8">
    <location>
        <begin position="208"/>
        <end position="229"/>
    </location>
</feature>